<dbReference type="GeneID" id="80005425"/>
<proteinExistence type="predicted"/>
<dbReference type="Proteomes" id="UP000317493">
    <property type="component" value="Segment"/>
</dbReference>
<protein>
    <submittedName>
        <fullName evidence="1">Uncharacterized protein</fullName>
    </submittedName>
</protein>
<accession>A0A516KPD1</accession>
<reference evidence="1 2" key="1">
    <citation type="submission" date="2019-07" db="EMBL/GenBank/DDBJ databases">
        <authorList>
            <person name="Fields K.L."/>
            <person name="Fields S.B."/>
            <person name="Nelson N.D."/>
            <person name="Robertson C."/>
            <person name="Bonilla J.A."/>
            <person name="Klyczek K."/>
            <person name="Garlena R.A."/>
            <person name="Russell D.A."/>
            <person name="Pope W.H."/>
            <person name="Jacobs-Sera D."/>
            <person name="Hatfull G.F."/>
        </authorList>
    </citation>
    <scope>NUCLEOTIDE SEQUENCE [LARGE SCALE GENOMIC DNA]</scope>
</reference>
<gene>
    <name evidence="1" type="primary">8</name>
    <name evidence="1" type="ORF">SEA_TYRUMBRA_8</name>
</gene>
<dbReference type="RefSeq" id="YP_010751753.1">
    <property type="nucleotide sequence ID" value="NC_073373.1"/>
</dbReference>
<keyword evidence="2" id="KW-1185">Reference proteome</keyword>
<dbReference type="KEGG" id="vg:80005425"/>
<name>A0A516KPD1_9CAUD</name>
<evidence type="ECO:0000313" key="1">
    <source>
        <dbReference type="EMBL" id="QDP43546.1"/>
    </source>
</evidence>
<organism evidence="1 2">
    <name type="scientific">Microbacterium phage Tyrumbra</name>
    <dbReference type="NCBI Taxonomy" id="2596974"/>
    <lineage>
        <taxon>Viruses</taxon>
        <taxon>Duplodnaviria</taxon>
        <taxon>Heunggongvirae</taxon>
        <taxon>Uroviricota</taxon>
        <taxon>Caudoviricetes</taxon>
        <taxon>Hodgkinviridae</taxon>
        <taxon>Metamorphoovirus</taxon>
        <taxon>Metamorphoovirus tyrumba</taxon>
    </lineage>
</organism>
<sequence>MSVTAPTRPTLLSIEQGDKIIRFTERGKRGEGIVSTIRPGDAESLQRAIDMVNEFGGPNAWSITEVAECERGTGQNAVCGQPAVDYLDFTAVCAEHAALIAWAEANQ</sequence>
<evidence type="ECO:0000313" key="2">
    <source>
        <dbReference type="Proteomes" id="UP000317493"/>
    </source>
</evidence>
<dbReference type="EMBL" id="MN175603">
    <property type="protein sequence ID" value="QDP43546.1"/>
    <property type="molecule type" value="Genomic_DNA"/>
</dbReference>